<feature type="chain" id="PRO_5027925063" evidence="1">
    <location>
        <begin position="21"/>
        <end position="269"/>
    </location>
</feature>
<keyword evidence="1" id="KW-0732">Signal</keyword>
<evidence type="ECO:0000313" key="2">
    <source>
        <dbReference type="EMBL" id="CAA6807309.1"/>
    </source>
</evidence>
<evidence type="ECO:0000256" key="1">
    <source>
        <dbReference type="SAM" id="SignalP"/>
    </source>
</evidence>
<feature type="signal peptide" evidence="1">
    <location>
        <begin position="1"/>
        <end position="20"/>
    </location>
</feature>
<accession>A0A6S6SMA1</accession>
<proteinExistence type="predicted"/>
<name>A0A6S6SMA1_9BACT</name>
<reference evidence="2" key="1">
    <citation type="submission" date="2020-01" db="EMBL/GenBank/DDBJ databases">
        <authorList>
            <person name="Meier V. D."/>
            <person name="Meier V D."/>
        </authorList>
    </citation>
    <scope>NUCLEOTIDE SEQUENCE</scope>
    <source>
        <strain evidence="2">HLG_WM_MAG_10</strain>
    </source>
</reference>
<gene>
    <name evidence="2" type="ORF">HELGO_WM34870</name>
</gene>
<organism evidence="2">
    <name type="scientific">uncultured Aureispira sp</name>
    <dbReference type="NCBI Taxonomy" id="1331704"/>
    <lineage>
        <taxon>Bacteria</taxon>
        <taxon>Pseudomonadati</taxon>
        <taxon>Bacteroidota</taxon>
        <taxon>Saprospiria</taxon>
        <taxon>Saprospirales</taxon>
        <taxon>Saprospiraceae</taxon>
        <taxon>Aureispira</taxon>
        <taxon>environmental samples</taxon>
    </lineage>
</organism>
<protein>
    <submittedName>
        <fullName evidence="2">Uncharacterized protein</fullName>
    </submittedName>
</protein>
<dbReference type="AlphaFoldDB" id="A0A6S6SMA1"/>
<dbReference type="EMBL" id="CACVAQ010000131">
    <property type="protein sequence ID" value="CAA6807309.1"/>
    <property type="molecule type" value="Genomic_DNA"/>
</dbReference>
<sequence>MKHQTPLLLIAIHFPFFAQAVLPKPTVLIVLKAIKWKYLPCLHSKLFFCANPIHFSNKKIGIFKLTKKNNDIFFIKTNLKQTLTPMTTTLKVSFTLFFLSILTACSDPNYHGNNYVAFDSMDELSHEVIESIKNGDEQLLLKLLDNNALVFDLLSNATGKDAGKTKAYLMTEEGKRNFSVDQLAKKQRINAFFSTVLPKQITINKAIFRTTGLEFAYEQPYSEGSPALLQSYQIRLDNGEKQAYAYDIQVIYWNQKYHLVEAASFLNKL</sequence>